<dbReference type="Proteomes" id="UP000059680">
    <property type="component" value="Chromosome 7"/>
</dbReference>
<dbReference type="Gramene" id="Os07t0594966-00">
    <property type="protein sequence ID" value="Os07t0594966-00"/>
    <property type="gene ID" value="Os07g0594966"/>
</dbReference>
<organism evidence="2 3">
    <name type="scientific">Oryza sativa subsp. japonica</name>
    <name type="common">Rice</name>
    <dbReference type="NCBI Taxonomy" id="39947"/>
    <lineage>
        <taxon>Eukaryota</taxon>
        <taxon>Viridiplantae</taxon>
        <taxon>Streptophyta</taxon>
        <taxon>Embryophyta</taxon>
        <taxon>Tracheophyta</taxon>
        <taxon>Spermatophyta</taxon>
        <taxon>Magnoliopsida</taxon>
        <taxon>Liliopsida</taxon>
        <taxon>Poales</taxon>
        <taxon>Poaceae</taxon>
        <taxon>BOP clade</taxon>
        <taxon>Oryzoideae</taxon>
        <taxon>Oryzeae</taxon>
        <taxon>Oryzinae</taxon>
        <taxon>Oryza</taxon>
        <taxon>Oryza sativa</taxon>
    </lineage>
</organism>
<dbReference type="PaxDb" id="39947-A0A0P0X890"/>
<keyword evidence="3" id="KW-1185">Reference proteome</keyword>
<evidence type="ECO:0000313" key="2">
    <source>
        <dbReference type="EMBL" id="BAT02465.1"/>
    </source>
</evidence>
<name>A0A0P0X890_ORYSJ</name>
<gene>
    <name evidence="2" type="ordered locus">Os07g0594966</name>
    <name evidence="2" type="ORF">OSNPB_070594966</name>
</gene>
<reference evidence="3" key="1">
    <citation type="journal article" date="2005" name="Nature">
        <title>The map-based sequence of the rice genome.</title>
        <authorList>
            <consortium name="International rice genome sequencing project (IRGSP)"/>
            <person name="Matsumoto T."/>
            <person name="Wu J."/>
            <person name="Kanamori H."/>
            <person name="Katayose Y."/>
            <person name="Fujisawa M."/>
            <person name="Namiki N."/>
            <person name="Mizuno H."/>
            <person name="Yamamoto K."/>
            <person name="Antonio B.A."/>
            <person name="Baba T."/>
            <person name="Sakata K."/>
            <person name="Nagamura Y."/>
            <person name="Aoki H."/>
            <person name="Arikawa K."/>
            <person name="Arita K."/>
            <person name="Bito T."/>
            <person name="Chiden Y."/>
            <person name="Fujitsuka N."/>
            <person name="Fukunaka R."/>
            <person name="Hamada M."/>
            <person name="Harada C."/>
            <person name="Hayashi A."/>
            <person name="Hijishita S."/>
            <person name="Honda M."/>
            <person name="Hosokawa S."/>
            <person name="Ichikawa Y."/>
            <person name="Idonuma A."/>
            <person name="Iijima M."/>
            <person name="Ikeda M."/>
            <person name="Ikeno M."/>
            <person name="Ito K."/>
            <person name="Ito S."/>
            <person name="Ito T."/>
            <person name="Ito Y."/>
            <person name="Ito Y."/>
            <person name="Iwabuchi A."/>
            <person name="Kamiya K."/>
            <person name="Karasawa W."/>
            <person name="Kurita K."/>
            <person name="Katagiri S."/>
            <person name="Kikuta A."/>
            <person name="Kobayashi H."/>
            <person name="Kobayashi N."/>
            <person name="Machita K."/>
            <person name="Maehara T."/>
            <person name="Masukawa M."/>
            <person name="Mizubayashi T."/>
            <person name="Mukai Y."/>
            <person name="Nagasaki H."/>
            <person name="Nagata Y."/>
            <person name="Naito S."/>
            <person name="Nakashima M."/>
            <person name="Nakama Y."/>
            <person name="Nakamichi Y."/>
            <person name="Nakamura M."/>
            <person name="Meguro A."/>
            <person name="Negishi M."/>
            <person name="Ohta I."/>
            <person name="Ohta T."/>
            <person name="Okamoto M."/>
            <person name="Ono N."/>
            <person name="Saji S."/>
            <person name="Sakaguchi M."/>
            <person name="Sakai K."/>
            <person name="Shibata M."/>
            <person name="Shimokawa T."/>
            <person name="Song J."/>
            <person name="Takazaki Y."/>
            <person name="Terasawa K."/>
            <person name="Tsugane M."/>
            <person name="Tsuji K."/>
            <person name="Ueda S."/>
            <person name="Waki K."/>
            <person name="Yamagata H."/>
            <person name="Yamamoto M."/>
            <person name="Yamamoto S."/>
            <person name="Yamane H."/>
            <person name="Yoshiki S."/>
            <person name="Yoshihara R."/>
            <person name="Yukawa K."/>
            <person name="Zhong H."/>
            <person name="Yano M."/>
            <person name="Yuan Q."/>
            <person name="Ouyang S."/>
            <person name="Liu J."/>
            <person name="Jones K.M."/>
            <person name="Gansberger K."/>
            <person name="Moffat K."/>
            <person name="Hill J."/>
            <person name="Bera J."/>
            <person name="Fadrosh D."/>
            <person name="Jin S."/>
            <person name="Johri S."/>
            <person name="Kim M."/>
            <person name="Overton L."/>
            <person name="Reardon M."/>
            <person name="Tsitrin T."/>
            <person name="Vuong H."/>
            <person name="Weaver B."/>
            <person name="Ciecko A."/>
            <person name="Tallon L."/>
            <person name="Jackson J."/>
            <person name="Pai G."/>
            <person name="Aken S.V."/>
            <person name="Utterback T."/>
            <person name="Reidmuller S."/>
            <person name="Feldblyum T."/>
            <person name="Hsiao J."/>
            <person name="Zismann V."/>
            <person name="Iobst S."/>
            <person name="de Vazeille A.R."/>
            <person name="Buell C.R."/>
            <person name="Ying K."/>
            <person name="Li Y."/>
            <person name="Lu T."/>
            <person name="Huang Y."/>
            <person name="Zhao Q."/>
            <person name="Feng Q."/>
            <person name="Zhang L."/>
            <person name="Zhu J."/>
            <person name="Weng Q."/>
            <person name="Mu J."/>
            <person name="Lu Y."/>
            <person name="Fan D."/>
            <person name="Liu Y."/>
            <person name="Guan J."/>
            <person name="Zhang Y."/>
            <person name="Yu S."/>
            <person name="Liu X."/>
            <person name="Zhang Y."/>
            <person name="Hong G."/>
            <person name="Han B."/>
            <person name="Choisne N."/>
            <person name="Demange N."/>
            <person name="Orjeda G."/>
            <person name="Samain S."/>
            <person name="Cattolico L."/>
            <person name="Pelletier E."/>
            <person name="Couloux A."/>
            <person name="Segurens B."/>
            <person name="Wincker P."/>
            <person name="D'Hont A."/>
            <person name="Scarpelli C."/>
            <person name="Weissenbach J."/>
            <person name="Salanoubat M."/>
            <person name="Quetier F."/>
            <person name="Yu Y."/>
            <person name="Kim H.R."/>
            <person name="Rambo T."/>
            <person name="Currie J."/>
            <person name="Collura K."/>
            <person name="Luo M."/>
            <person name="Yang T."/>
            <person name="Ammiraju J.S.S."/>
            <person name="Engler F."/>
            <person name="Soderlund C."/>
            <person name="Wing R.A."/>
            <person name="Palmer L.E."/>
            <person name="de la Bastide M."/>
            <person name="Spiegel L."/>
            <person name="Nascimento L."/>
            <person name="Zutavern T."/>
            <person name="O'Shaughnessy A."/>
            <person name="Dike S."/>
            <person name="Dedhia N."/>
            <person name="Preston R."/>
            <person name="Balija V."/>
            <person name="McCombie W.R."/>
            <person name="Chow T."/>
            <person name="Chen H."/>
            <person name="Chung M."/>
            <person name="Chen C."/>
            <person name="Shaw J."/>
            <person name="Wu H."/>
            <person name="Hsiao K."/>
            <person name="Chao Y."/>
            <person name="Chu M."/>
            <person name="Cheng C."/>
            <person name="Hour A."/>
            <person name="Lee P."/>
            <person name="Lin S."/>
            <person name="Lin Y."/>
            <person name="Liou J."/>
            <person name="Liu S."/>
            <person name="Hsing Y."/>
            <person name="Raghuvanshi S."/>
            <person name="Mohanty A."/>
            <person name="Bharti A.K."/>
            <person name="Gaur A."/>
            <person name="Gupta V."/>
            <person name="Kumar D."/>
            <person name="Ravi V."/>
            <person name="Vij S."/>
            <person name="Kapur A."/>
            <person name="Khurana P."/>
            <person name="Khurana P."/>
            <person name="Khurana J.P."/>
            <person name="Tyagi A.K."/>
            <person name="Gaikwad K."/>
            <person name="Singh A."/>
            <person name="Dalal V."/>
            <person name="Srivastava S."/>
            <person name="Dixit A."/>
            <person name="Pal A.K."/>
            <person name="Ghazi I.A."/>
            <person name="Yadav M."/>
            <person name="Pandit A."/>
            <person name="Bhargava A."/>
            <person name="Sureshbabu K."/>
            <person name="Batra K."/>
            <person name="Sharma T.R."/>
            <person name="Mohapatra T."/>
            <person name="Singh N.K."/>
            <person name="Messing J."/>
            <person name="Nelson A.B."/>
            <person name="Fuks G."/>
            <person name="Kavchok S."/>
            <person name="Keizer G."/>
            <person name="Linton E."/>
            <person name="Llaca V."/>
            <person name="Song R."/>
            <person name="Tanyolac B."/>
            <person name="Young S."/>
            <person name="Ho-Il K."/>
            <person name="Hahn J.H."/>
            <person name="Sangsakoo G."/>
            <person name="Vanavichit A."/>
            <person name="de Mattos Luiz.A.T."/>
            <person name="Zimmer P.D."/>
            <person name="Malone G."/>
            <person name="Dellagostin O."/>
            <person name="de Oliveira A.C."/>
            <person name="Bevan M."/>
            <person name="Bancroft I."/>
            <person name="Minx P."/>
            <person name="Cordum H."/>
            <person name="Wilson R."/>
            <person name="Cheng Z."/>
            <person name="Jin W."/>
            <person name="Jiang J."/>
            <person name="Leong S.A."/>
            <person name="Iwama H."/>
            <person name="Gojobori T."/>
            <person name="Itoh T."/>
            <person name="Niimura Y."/>
            <person name="Fujii Y."/>
            <person name="Habara T."/>
            <person name="Sakai H."/>
            <person name="Sato Y."/>
            <person name="Wilson G."/>
            <person name="Kumar K."/>
            <person name="McCouch S."/>
            <person name="Juretic N."/>
            <person name="Hoen D."/>
            <person name="Wright S."/>
            <person name="Bruskiewich R."/>
            <person name="Bureau T."/>
            <person name="Miyao A."/>
            <person name="Hirochika H."/>
            <person name="Nishikawa T."/>
            <person name="Kadowaki K."/>
            <person name="Sugiura M."/>
            <person name="Burr B."/>
            <person name="Sasaki T."/>
        </authorList>
    </citation>
    <scope>NUCLEOTIDE SEQUENCE [LARGE SCALE GENOMIC DNA]</scope>
    <source>
        <strain evidence="3">cv. Nipponbare</strain>
    </source>
</reference>
<accession>A0A0P0X890</accession>
<feature type="compositionally biased region" description="Basic residues" evidence="1">
    <location>
        <begin position="26"/>
        <end position="35"/>
    </location>
</feature>
<evidence type="ECO:0000256" key="1">
    <source>
        <dbReference type="SAM" id="MobiDB-lite"/>
    </source>
</evidence>
<proteinExistence type="predicted"/>
<protein>
    <submittedName>
        <fullName evidence="2">Os07g0594966 protein</fullName>
    </submittedName>
</protein>
<feature type="region of interest" description="Disordered" evidence="1">
    <location>
        <begin position="1"/>
        <end position="73"/>
    </location>
</feature>
<reference evidence="2 3" key="3">
    <citation type="journal article" date="2013" name="Rice">
        <title>Improvement of the Oryza sativa Nipponbare reference genome using next generation sequence and optical map data.</title>
        <authorList>
            <person name="Kawahara Y."/>
            <person name="de la Bastide M."/>
            <person name="Hamilton J.P."/>
            <person name="Kanamori H."/>
            <person name="McCombie W.R."/>
            <person name="Ouyang S."/>
            <person name="Schwartz D.C."/>
            <person name="Tanaka T."/>
            <person name="Wu J."/>
            <person name="Zhou S."/>
            <person name="Childs K.L."/>
            <person name="Davidson R.M."/>
            <person name="Lin H."/>
            <person name="Quesada-Ocampo L."/>
            <person name="Vaillancourt B."/>
            <person name="Sakai H."/>
            <person name="Lee S.S."/>
            <person name="Kim J."/>
            <person name="Numa H."/>
            <person name="Itoh T."/>
            <person name="Buell C.R."/>
            <person name="Matsumoto T."/>
        </authorList>
    </citation>
    <scope>NUCLEOTIDE SEQUENCE [LARGE SCALE GENOMIC DNA]</scope>
    <source>
        <strain evidence="3">cv. Nipponbare</strain>
    </source>
</reference>
<reference evidence="2 3" key="2">
    <citation type="journal article" date="2013" name="Plant Cell Physiol.">
        <title>Rice Annotation Project Database (RAP-DB): an integrative and interactive database for rice genomics.</title>
        <authorList>
            <person name="Sakai H."/>
            <person name="Lee S.S."/>
            <person name="Tanaka T."/>
            <person name="Numa H."/>
            <person name="Kim J."/>
            <person name="Kawahara Y."/>
            <person name="Wakimoto H."/>
            <person name="Yang C.C."/>
            <person name="Iwamoto M."/>
            <person name="Abe T."/>
            <person name="Yamada Y."/>
            <person name="Muto A."/>
            <person name="Inokuchi H."/>
            <person name="Ikemura T."/>
            <person name="Matsumoto T."/>
            <person name="Sasaki T."/>
            <person name="Itoh T."/>
        </authorList>
    </citation>
    <scope>NUCLEOTIDE SEQUENCE [LARGE SCALE GENOMIC DNA]</scope>
    <source>
        <strain evidence="3">cv. Nipponbare</strain>
    </source>
</reference>
<feature type="compositionally biased region" description="Basic residues" evidence="1">
    <location>
        <begin position="1"/>
        <end position="12"/>
    </location>
</feature>
<feature type="compositionally biased region" description="Basic residues" evidence="1">
    <location>
        <begin position="64"/>
        <end position="73"/>
    </location>
</feature>
<feature type="compositionally biased region" description="Low complexity" evidence="1">
    <location>
        <begin position="47"/>
        <end position="63"/>
    </location>
</feature>
<dbReference type="EMBL" id="AP014963">
    <property type="protein sequence ID" value="BAT02465.1"/>
    <property type="molecule type" value="Genomic_DNA"/>
</dbReference>
<sequence length="150" mass="16517">MNRRNRRARPRPAARPAPRQGEHGGRWLRRPRRHARAGELVGHRTRPGVVARPPRRVPAGALPPRRRQLRRRSGRARAALRAAAVRVRAADLSGDQPGEEDGGAGRGELAAGVRVAAEDVSMEELVGLSTRRKVPLVAVAEPRLPAHERR</sequence>
<dbReference type="InParanoid" id="A0A0P0X890"/>
<dbReference type="AlphaFoldDB" id="A0A0P0X890"/>
<evidence type="ECO:0000313" key="3">
    <source>
        <dbReference type="Proteomes" id="UP000059680"/>
    </source>
</evidence>